<accession>A0ABX9TV86</accession>
<dbReference type="Pfam" id="PF07963">
    <property type="entry name" value="N_methyl"/>
    <property type="match status" value="1"/>
</dbReference>
<dbReference type="InterPro" id="IPR032092">
    <property type="entry name" value="PilW"/>
</dbReference>
<dbReference type="EMBL" id="RCHC01000009">
    <property type="protein sequence ID" value="RLL21500.1"/>
    <property type="molecule type" value="Genomic_DNA"/>
</dbReference>
<dbReference type="InterPro" id="IPR012902">
    <property type="entry name" value="N_methyl_site"/>
</dbReference>
<feature type="transmembrane region" description="Helical" evidence="1">
    <location>
        <begin position="12"/>
        <end position="31"/>
    </location>
</feature>
<keyword evidence="1" id="KW-0472">Membrane</keyword>
<dbReference type="NCBIfam" id="TIGR02532">
    <property type="entry name" value="IV_pilin_GFxxxE"/>
    <property type="match status" value="1"/>
</dbReference>
<protein>
    <submittedName>
        <fullName evidence="2">Prepilin-type N-terminal cleavage/methylation domain-containing protein</fullName>
    </submittedName>
</protein>
<gene>
    <name evidence="2" type="ORF">D9K81_09700</name>
</gene>
<sequence length="320" mass="34860">MKKQTGFTLVELMISIVLGLIIVAAALLLFLNGQRNVAMQKNTTDLQDDQNFGLAYIAKNIRKANLNSPSASLSNTSNLSGIVFSSANMSDKLVLNTNFNANFVTANIAANASNMRIKTTTTDASTSVTTTNFADATNDQLVIQYRPTDVGGYDCEGKLIDRTDVYILERYFVRTDTNGSGTNAERSALACASSRYSAGLTVATNLETSNTAGLYGSGEIIMKRVDLFRVRFLVQNSSGKRYITVADYNTFPTTKPRILAVQLGVIARAQDKSVERAVSTTQEFSLFGQTITQKTDFPNRYVRTPIMQTVALRNALGGRS</sequence>
<dbReference type="RefSeq" id="WP_120373623.1">
    <property type="nucleotide sequence ID" value="NZ_RCHC01000009.1"/>
</dbReference>
<dbReference type="SUPFAM" id="SSF54523">
    <property type="entry name" value="Pili subunits"/>
    <property type="match status" value="1"/>
</dbReference>
<comment type="caution">
    <text evidence="2">The sequence shown here is derived from an EMBL/GenBank/DDBJ whole genome shotgun (WGS) entry which is preliminary data.</text>
</comment>
<keyword evidence="3" id="KW-1185">Reference proteome</keyword>
<dbReference type="InterPro" id="IPR045584">
    <property type="entry name" value="Pilin-like"/>
</dbReference>
<reference evidence="2 3" key="1">
    <citation type="submission" date="2018-09" db="EMBL/GenBank/DDBJ databases">
        <title>The draft genome of Acinetobacter sp. strains.</title>
        <authorList>
            <person name="Qin J."/>
            <person name="Feng Y."/>
            <person name="Zong Z."/>
        </authorList>
    </citation>
    <scope>NUCLEOTIDE SEQUENCE [LARGE SCALE GENOMIC DNA]</scope>
    <source>
        <strain evidence="2 3">WCHAc060005</strain>
    </source>
</reference>
<dbReference type="Pfam" id="PF16074">
    <property type="entry name" value="PilW"/>
    <property type="match status" value="1"/>
</dbReference>
<name>A0ABX9TV86_9GAMM</name>
<evidence type="ECO:0000313" key="2">
    <source>
        <dbReference type="EMBL" id="RLL21500.1"/>
    </source>
</evidence>
<organism evidence="2 3">
    <name type="scientific">Acinetobacter chengduensis</name>
    <dbReference type="NCBI Taxonomy" id="2420890"/>
    <lineage>
        <taxon>Bacteria</taxon>
        <taxon>Pseudomonadati</taxon>
        <taxon>Pseudomonadota</taxon>
        <taxon>Gammaproteobacteria</taxon>
        <taxon>Moraxellales</taxon>
        <taxon>Moraxellaceae</taxon>
        <taxon>Acinetobacter</taxon>
    </lineage>
</organism>
<evidence type="ECO:0000256" key="1">
    <source>
        <dbReference type="SAM" id="Phobius"/>
    </source>
</evidence>
<dbReference type="Proteomes" id="UP000280271">
    <property type="component" value="Unassembled WGS sequence"/>
</dbReference>
<keyword evidence="1" id="KW-0812">Transmembrane</keyword>
<proteinExistence type="predicted"/>
<dbReference type="PROSITE" id="PS00409">
    <property type="entry name" value="PROKAR_NTER_METHYL"/>
    <property type="match status" value="1"/>
</dbReference>
<evidence type="ECO:0000313" key="3">
    <source>
        <dbReference type="Proteomes" id="UP000280271"/>
    </source>
</evidence>
<keyword evidence="1" id="KW-1133">Transmembrane helix</keyword>